<evidence type="ECO:0000256" key="1">
    <source>
        <dbReference type="SAM" id="MobiDB-lite"/>
    </source>
</evidence>
<dbReference type="Proteomes" id="UP001164803">
    <property type="component" value="Chromosome"/>
</dbReference>
<feature type="region of interest" description="Disordered" evidence="1">
    <location>
        <begin position="126"/>
        <end position="158"/>
    </location>
</feature>
<dbReference type="RefSeq" id="WP_268046172.1">
    <property type="nucleotide sequence ID" value="NZ_CP104064.1"/>
</dbReference>
<dbReference type="SUPFAM" id="SSF52309">
    <property type="entry name" value="N-(deoxy)ribosyltransferase-like"/>
    <property type="match status" value="1"/>
</dbReference>
<keyword evidence="3" id="KW-1185">Reference proteome</keyword>
<sequence length="158" mass="17340">MKIYLSGPMTGLPNFNRDTFNEVATVLRSVGYEVFNPAEVQLDNGTWEQYMREDIKGMMDCDRVLLLPGWQKSAGANVENRLARDVGMPRRSLVEWLAFSEEGHRVLAESRPVSIRLLEQLLGTADTERGNRERSQSLSVGGYAGGGAGDGSSDSISG</sequence>
<reference evidence="2" key="1">
    <citation type="submission" date="2022-08" db="EMBL/GenBank/DDBJ databases">
        <title>Alicyclobacillus dauci DSM2870, complete genome.</title>
        <authorList>
            <person name="Wang Q."/>
            <person name="Cai R."/>
            <person name="Wang Z."/>
        </authorList>
    </citation>
    <scope>NUCLEOTIDE SEQUENCE</scope>
    <source>
        <strain evidence="2">DSM 28700</strain>
    </source>
</reference>
<gene>
    <name evidence="2" type="ORF">NZD86_08955</name>
</gene>
<evidence type="ECO:0000313" key="2">
    <source>
        <dbReference type="EMBL" id="WAH38589.1"/>
    </source>
</evidence>
<dbReference type="Pfam" id="PF14359">
    <property type="entry name" value="DUF4406"/>
    <property type="match status" value="1"/>
</dbReference>
<protein>
    <submittedName>
        <fullName evidence="2">DUF4406 domain-containing protein</fullName>
    </submittedName>
</protein>
<dbReference type="Gene3D" id="3.40.50.450">
    <property type="match status" value="1"/>
</dbReference>
<feature type="compositionally biased region" description="Basic and acidic residues" evidence="1">
    <location>
        <begin position="126"/>
        <end position="135"/>
    </location>
</feature>
<name>A0ABY6Z725_9BACL</name>
<dbReference type="EMBL" id="CP104064">
    <property type="protein sequence ID" value="WAH38589.1"/>
    <property type="molecule type" value="Genomic_DNA"/>
</dbReference>
<evidence type="ECO:0000313" key="3">
    <source>
        <dbReference type="Proteomes" id="UP001164803"/>
    </source>
</evidence>
<proteinExistence type="predicted"/>
<organism evidence="2 3">
    <name type="scientific">Alicyclobacillus dauci</name>
    <dbReference type="NCBI Taxonomy" id="1475485"/>
    <lineage>
        <taxon>Bacteria</taxon>
        <taxon>Bacillati</taxon>
        <taxon>Bacillota</taxon>
        <taxon>Bacilli</taxon>
        <taxon>Bacillales</taxon>
        <taxon>Alicyclobacillaceae</taxon>
        <taxon>Alicyclobacillus</taxon>
    </lineage>
</organism>
<accession>A0ABY6Z725</accession>
<dbReference type="InterPro" id="IPR025518">
    <property type="entry name" value="DUF4406"/>
</dbReference>